<sequence length="239" mass="27061">MSFSPRAIDTRTQEAFKDPQNKRFYIPPPHLEVVAATSRESTPATNVGDEDNTEGNGDDSEDVSHQLRFTFDRKPRNIKQGFVFGSNTKTCDVILGRPKDGISGSHVRITFNDQGLLVLVDMSTHGTAVSYGGQAWDEKRKNLPDQTRNKLRDKSNDFTWILFPKIENKRVIIGHKIDELPNAPVIEFLVEITDPKSYREQYTKLRNAYLEEMRMAIPFGLNINSHLTTAGQTESHSPN</sequence>
<feature type="compositionally biased region" description="Acidic residues" evidence="1">
    <location>
        <begin position="48"/>
        <end position="61"/>
    </location>
</feature>
<dbReference type="SUPFAM" id="SSF49879">
    <property type="entry name" value="SMAD/FHA domain"/>
    <property type="match status" value="1"/>
</dbReference>
<evidence type="ECO:0000313" key="4">
    <source>
        <dbReference type="Proteomes" id="UP000800200"/>
    </source>
</evidence>
<evidence type="ECO:0000313" key="3">
    <source>
        <dbReference type="EMBL" id="KAF2192913.1"/>
    </source>
</evidence>
<feature type="domain" description="FHA" evidence="2">
    <location>
        <begin position="82"/>
        <end position="130"/>
    </location>
</feature>
<organism evidence="3 4">
    <name type="scientific">Zopfia rhizophila CBS 207.26</name>
    <dbReference type="NCBI Taxonomy" id="1314779"/>
    <lineage>
        <taxon>Eukaryota</taxon>
        <taxon>Fungi</taxon>
        <taxon>Dikarya</taxon>
        <taxon>Ascomycota</taxon>
        <taxon>Pezizomycotina</taxon>
        <taxon>Dothideomycetes</taxon>
        <taxon>Dothideomycetes incertae sedis</taxon>
        <taxon>Zopfiaceae</taxon>
        <taxon>Zopfia</taxon>
    </lineage>
</organism>
<feature type="region of interest" description="Disordered" evidence="1">
    <location>
        <begin position="1"/>
        <end position="62"/>
    </location>
</feature>
<evidence type="ECO:0000259" key="2">
    <source>
        <dbReference type="PROSITE" id="PS50006"/>
    </source>
</evidence>
<keyword evidence="4" id="KW-1185">Reference proteome</keyword>
<protein>
    <recommendedName>
        <fullName evidence="2">FHA domain-containing protein</fullName>
    </recommendedName>
</protein>
<dbReference type="InterPro" id="IPR008984">
    <property type="entry name" value="SMAD_FHA_dom_sf"/>
</dbReference>
<dbReference type="PROSITE" id="PS50006">
    <property type="entry name" value="FHA_DOMAIN"/>
    <property type="match status" value="1"/>
</dbReference>
<gene>
    <name evidence="3" type="ORF">K469DRAFT_693013</name>
</gene>
<dbReference type="EMBL" id="ML994614">
    <property type="protein sequence ID" value="KAF2192913.1"/>
    <property type="molecule type" value="Genomic_DNA"/>
</dbReference>
<reference evidence="3" key="1">
    <citation type="journal article" date="2020" name="Stud. Mycol.">
        <title>101 Dothideomycetes genomes: a test case for predicting lifestyles and emergence of pathogens.</title>
        <authorList>
            <person name="Haridas S."/>
            <person name="Albert R."/>
            <person name="Binder M."/>
            <person name="Bloem J."/>
            <person name="Labutti K."/>
            <person name="Salamov A."/>
            <person name="Andreopoulos B."/>
            <person name="Baker S."/>
            <person name="Barry K."/>
            <person name="Bills G."/>
            <person name="Bluhm B."/>
            <person name="Cannon C."/>
            <person name="Castanera R."/>
            <person name="Culley D."/>
            <person name="Daum C."/>
            <person name="Ezra D."/>
            <person name="Gonzalez J."/>
            <person name="Henrissat B."/>
            <person name="Kuo A."/>
            <person name="Liang C."/>
            <person name="Lipzen A."/>
            <person name="Lutzoni F."/>
            <person name="Magnuson J."/>
            <person name="Mondo S."/>
            <person name="Nolan M."/>
            <person name="Ohm R."/>
            <person name="Pangilinan J."/>
            <person name="Park H.-J."/>
            <person name="Ramirez L."/>
            <person name="Alfaro M."/>
            <person name="Sun H."/>
            <person name="Tritt A."/>
            <person name="Yoshinaga Y."/>
            <person name="Zwiers L.-H."/>
            <person name="Turgeon B."/>
            <person name="Goodwin S."/>
            <person name="Spatafora J."/>
            <person name="Crous P."/>
            <person name="Grigoriev I."/>
        </authorList>
    </citation>
    <scope>NUCLEOTIDE SEQUENCE</scope>
    <source>
        <strain evidence="3">CBS 207.26</strain>
    </source>
</reference>
<feature type="compositionally biased region" description="Basic and acidic residues" evidence="1">
    <location>
        <begin position="8"/>
        <end position="21"/>
    </location>
</feature>
<dbReference type="InterPro" id="IPR000253">
    <property type="entry name" value="FHA_dom"/>
</dbReference>
<dbReference type="OrthoDB" id="10252171at2759"/>
<dbReference type="Pfam" id="PF00498">
    <property type="entry name" value="FHA"/>
    <property type="match status" value="1"/>
</dbReference>
<dbReference type="AlphaFoldDB" id="A0A6A6EPF8"/>
<accession>A0A6A6EPF8</accession>
<name>A0A6A6EPF8_9PEZI</name>
<dbReference type="Proteomes" id="UP000800200">
    <property type="component" value="Unassembled WGS sequence"/>
</dbReference>
<evidence type="ECO:0000256" key="1">
    <source>
        <dbReference type="SAM" id="MobiDB-lite"/>
    </source>
</evidence>
<dbReference type="CDD" id="cd00060">
    <property type="entry name" value="FHA"/>
    <property type="match status" value="1"/>
</dbReference>
<dbReference type="Gene3D" id="2.60.200.20">
    <property type="match status" value="1"/>
</dbReference>
<proteinExistence type="predicted"/>